<accession>A0A4Y3VQJ3</accession>
<proteinExistence type="predicted"/>
<dbReference type="AlphaFoldDB" id="A0A4Y3VQJ3"/>
<evidence type="ECO:0000313" key="1">
    <source>
        <dbReference type="EMBL" id="GEC08001.1"/>
    </source>
</evidence>
<organism evidence="1 2">
    <name type="scientific">Streptomyces spinoverrucosus</name>
    <dbReference type="NCBI Taxonomy" id="284043"/>
    <lineage>
        <taxon>Bacteria</taxon>
        <taxon>Bacillati</taxon>
        <taxon>Actinomycetota</taxon>
        <taxon>Actinomycetes</taxon>
        <taxon>Kitasatosporales</taxon>
        <taxon>Streptomycetaceae</taxon>
        <taxon>Streptomyces</taxon>
    </lineage>
</organism>
<comment type="caution">
    <text evidence="1">The sequence shown here is derived from an EMBL/GenBank/DDBJ whole genome shotgun (WGS) entry which is preliminary data.</text>
</comment>
<dbReference type="EMBL" id="BJND01000045">
    <property type="protein sequence ID" value="GEC08001.1"/>
    <property type="molecule type" value="Genomic_DNA"/>
</dbReference>
<gene>
    <name evidence="1" type="ORF">SSP24_56560</name>
</gene>
<name>A0A4Y3VQJ3_9ACTN</name>
<evidence type="ECO:0000313" key="2">
    <source>
        <dbReference type="Proteomes" id="UP000317881"/>
    </source>
</evidence>
<protein>
    <recommendedName>
        <fullName evidence="3">Prevent-host-death protein</fullName>
    </recommendedName>
</protein>
<dbReference type="Proteomes" id="UP000317881">
    <property type="component" value="Unassembled WGS sequence"/>
</dbReference>
<dbReference type="RefSeq" id="WP_229866137.1">
    <property type="nucleotide sequence ID" value="NZ_BJND01000045.1"/>
</dbReference>
<keyword evidence="2" id="KW-1185">Reference proteome</keyword>
<evidence type="ECO:0008006" key="3">
    <source>
        <dbReference type="Google" id="ProtNLM"/>
    </source>
</evidence>
<reference evidence="1 2" key="1">
    <citation type="submission" date="2019-06" db="EMBL/GenBank/DDBJ databases">
        <title>Whole genome shotgun sequence of Streptomyces spinoverrucosus NBRC 14228.</title>
        <authorList>
            <person name="Hosoyama A."/>
            <person name="Uohara A."/>
            <person name="Ohji S."/>
            <person name="Ichikawa N."/>
        </authorList>
    </citation>
    <scope>NUCLEOTIDE SEQUENCE [LARGE SCALE GENOMIC DNA]</scope>
    <source>
        <strain evidence="1 2">NBRC 14228</strain>
    </source>
</reference>
<sequence>MEGSIEDFGRLVALVEETGERVMFTMDGQPVSVILPVAGGAELEHSGTCARTASV</sequence>